<dbReference type="Gene3D" id="3.40.50.1820">
    <property type="entry name" value="alpha/beta hydrolase"/>
    <property type="match status" value="1"/>
</dbReference>
<keyword evidence="3" id="KW-1185">Reference proteome</keyword>
<accession>G7H5J8</accession>
<evidence type="ECO:0000313" key="2">
    <source>
        <dbReference type="EMBL" id="GAB11123.1"/>
    </source>
</evidence>
<dbReference type="InterPro" id="IPR000073">
    <property type="entry name" value="AB_hydrolase_1"/>
</dbReference>
<dbReference type="EMBL" id="BAEE01000064">
    <property type="protein sequence ID" value="GAB11123.1"/>
    <property type="molecule type" value="Genomic_DNA"/>
</dbReference>
<dbReference type="Proteomes" id="UP000035088">
    <property type="component" value="Unassembled WGS sequence"/>
</dbReference>
<sequence length="227" mass="23317">MAGTGSDDDYARRAFGPAAQAAQIPLVALPPGAELVDEYLRALDELADRDGPILVGGVSIGASVATRWALRAGSRSCAGVWAALPPWSGEPAGSVAAASAKATADALTRDGLTATIDAMAASSPPWLAAELTRSWTALYPALVEQLRAAATMVGPTPGELEHLAVPLSVVVSDDDPLHPAAVGEEWAAAAPRSALRRTTLDAWGHEPATLGRLAAQAWTQARQSESV</sequence>
<dbReference type="AlphaFoldDB" id="G7H5J8"/>
<dbReference type="SUPFAM" id="SSF53474">
    <property type="entry name" value="alpha/beta-Hydrolases"/>
    <property type="match status" value="1"/>
</dbReference>
<name>G7H5J8_9ACTN</name>
<dbReference type="STRING" id="1073574.GOARA_064_01250"/>
<organism evidence="2 3">
    <name type="scientific">Gordonia araii NBRC 100433</name>
    <dbReference type="NCBI Taxonomy" id="1073574"/>
    <lineage>
        <taxon>Bacteria</taxon>
        <taxon>Bacillati</taxon>
        <taxon>Actinomycetota</taxon>
        <taxon>Actinomycetes</taxon>
        <taxon>Mycobacteriales</taxon>
        <taxon>Gordoniaceae</taxon>
        <taxon>Gordonia</taxon>
    </lineage>
</organism>
<comment type="caution">
    <text evidence="2">The sequence shown here is derived from an EMBL/GenBank/DDBJ whole genome shotgun (WGS) entry which is preliminary data.</text>
</comment>
<evidence type="ECO:0000313" key="3">
    <source>
        <dbReference type="Proteomes" id="UP000035088"/>
    </source>
</evidence>
<gene>
    <name evidence="2" type="ORF">GOARA_064_01250</name>
</gene>
<dbReference type="InterPro" id="IPR029058">
    <property type="entry name" value="AB_hydrolase_fold"/>
</dbReference>
<reference evidence="2 3" key="1">
    <citation type="submission" date="2011-11" db="EMBL/GenBank/DDBJ databases">
        <title>Whole genome shotgun sequence of Gordonia araii NBRC 100433.</title>
        <authorList>
            <person name="Yoshida Y."/>
            <person name="Hosoyama A."/>
            <person name="Tsuchikane K."/>
            <person name="Katsumata H."/>
            <person name="Yamazaki S."/>
            <person name="Fujita N."/>
        </authorList>
    </citation>
    <scope>NUCLEOTIDE SEQUENCE [LARGE SCALE GENOMIC DNA]</scope>
    <source>
        <strain evidence="2 3">NBRC 100433</strain>
    </source>
</reference>
<protein>
    <recommendedName>
        <fullName evidence="1">AB hydrolase-1 domain-containing protein</fullName>
    </recommendedName>
</protein>
<feature type="domain" description="AB hydrolase-1" evidence="1">
    <location>
        <begin position="31"/>
        <end position="207"/>
    </location>
</feature>
<evidence type="ECO:0000259" key="1">
    <source>
        <dbReference type="Pfam" id="PF12697"/>
    </source>
</evidence>
<proteinExistence type="predicted"/>
<dbReference type="Pfam" id="PF12697">
    <property type="entry name" value="Abhydrolase_6"/>
    <property type="match status" value="1"/>
</dbReference>
<dbReference type="GO" id="GO:0003824">
    <property type="term" value="F:catalytic activity"/>
    <property type="evidence" value="ECO:0007669"/>
    <property type="project" value="UniProtKB-ARBA"/>
</dbReference>